<dbReference type="Pfam" id="PF08615">
    <property type="entry name" value="RNase_H2_suC"/>
    <property type="match status" value="1"/>
</dbReference>
<proteinExistence type="predicted"/>
<feature type="compositionally biased region" description="Acidic residues" evidence="1">
    <location>
        <begin position="100"/>
        <end position="109"/>
    </location>
</feature>
<organism evidence="2 3">
    <name type="scientific">Orbilia javanica</name>
    <dbReference type="NCBI Taxonomy" id="47235"/>
    <lineage>
        <taxon>Eukaryota</taxon>
        <taxon>Fungi</taxon>
        <taxon>Dikarya</taxon>
        <taxon>Ascomycota</taxon>
        <taxon>Pezizomycotina</taxon>
        <taxon>Orbiliomycetes</taxon>
        <taxon>Orbiliales</taxon>
        <taxon>Orbiliaceae</taxon>
        <taxon>Orbilia</taxon>
    </lineage>
</organism>
<name>A0AAN8NFP0_9PEZI</name>
<dbReference type="Proteomes" id="UP001313282">
    <property type="component" value="Unassembled WGS sequence"/>
</dbReference>
<evidence type="ECO:0000256" key="1">
    <source>
        <dbReference type="SAM" id="MobiDB-lite"/>
    </source>
</evidence>
<dbReference type="PANTHER" id="PTHR47204">
    <property type="entry name" value="OS02G0168900 PROTEIN"/>
    <property type="match status" value="1"/>
</dbReference>
<evidence type="ECO:0000313" key="3">
    <source>
        <dbReference type="Proteomes" id="UP001313282"/>
    </source>
</evidence>
<sequence length="162" mass="17671">MISIKGSSSSSAAEAKANILPCRIKYTGPASSSRQLWNPTSQTATDPNSAETHTSYFRGRKLVGTKLVVPAGYQGRVLVSADSADASLQSTGNQKRETRYEDDDQDDEADIEKSAQWRTESSFSEIMVWGHEIAVDQTQDGVVRGIEEWAGMAQILNGYHAN</sequence>
<dbReference type="GO" id="GO:0006401">
    <property type="term" value="P:RNA catabolic process"/>
    <property type="evidence" value="ECO:0007669"/>
    <property type="project" value="InterPro"/>
</dbReference>
<dbReference type="CDD" id="cd09271">
    <property type="entry name" value="RNase_H2-C"/>
    <property type="match status" value="1"/>
</dbReference>
<keyword evidence="3" id="KW-1185">Reference proteome</keyword>
<feature type="region of interest" description="Disordered" evidence="1">
    <location>
        <begin position="85"/>
        <end position="109"/>
    </location>
</feature>
<dbReference type="AlphaFoldDB" id="A0AAN8NFP0"/>
<accession>A0AAN8NFP0</accession>
<reference evidence="2 3" key="1">
    <citation type="submission" date="2019-10" db="EMBL/GenBank/DDBJ databases">
        <authorList>
            <person name="Palmer J.M."/>
        </authorList>
    </citation>
    <scope>NUCLEOTIDE SEQUENCE [LARGE SCALE GENOMIC DNA]</scope>
    <source>
        <strain evidence="2 3">TWF718</strain>
    </source>
</reference>
<dbReference type="InterPro" id="IPR013924">
    <property type="entry name" value="RNase_H2_suC"/>
</dbReference>
<gene>
    <name evidence="2" type="ORF">TWF718_000611</name>
</gene>
<dbReference type="Gene3D" id="2.40.128.680">
    <property type="match status" value="1"/>
</dbReference>
<comment type="caution">
    <text evidence="2">The sequence shown here is derived from an EMBL/GenBank/DDBJ whole genome shotgun (WGS) entry which is preliminary data.</text>
</comment>
<dbReference type="PANTHER" id="PTHR47204:SF1">
    <property type="entry name" value="RIBONUCLEASE H2 SUBUNIT C"/>
    <property type="match status" value="1"/>
</dbReference>
<protein>
    <submittedName>
        <fullName evidence="2">Uncharacterized protein</fullName>
    </submittedName>
</protein>
<dbReference type="EMBL" id="JAVHNR010000001">
    <property type="protein sequence ID" value="KAK6356239.1"/>
    <property type="molecule type" value="Genomic_DNA"/>
</dbReference>
<evidence type="ECO:0000313" key="2">
    <source>
        <dbReference type="EMBL" id="KAK6356239.1"/>
    </source>
</evidence>
<dbReference type="GO" id="GO:0032299">
    <property type="term" value="C:ribonuclease H2 complex"/>
    <property type="evidence" value="ECO:0007669"/>
    <property type="project" value="InterPro"/>
</dbReference>
<feature type="region of interest" description="Disordered" evidence="1">
    <location>
        <begin position="29"/>
        <end position="53"/>
    </location>
</feature>